<dbReference type="KEGG" id="mya:MORIYA_3912"/>
<protein>
    <submittedName>
        <fullName evidence="3">Polysaccharide export protein</fullName>
    </submittedName>
</protein>
<feature type="transmembrane region" description="Helical" evidence="2">
    <location>
        <begin position="20"/>
        <end position="36"/>
    </location>
</feature>
<keyword evidence="4" id="KW-1185">Reference proteome</keyword>
<dbReference type="RefSeq" id="WP_112717653.1">
    <property type="nucleotide sequence ID" value="NZ_LS483250.1"/>
</dbReference>
<evidence type="ECO:0000313" key="4">
    <source>
        <dbReference type="Proteomes" id="UP000250163"/>
    </source>
</evidence>
<evidence type="ECO:0000256" key="1">
    <source>
        <dbReference type="SAM" id="Coils"/>
    </source>
</evidence>
<dbReference type="PANTHER" id="PTHR32309">
    <property type="entry name" value="TYROSINE-PROTEIN KINASE"/>
    <property type="match status" value="1"/>
</dbReference>
<dbReference type="AlphaFoldDB" id="A0A330LTU0"/>
<gene>
    <name evidence="3" type="ORF">MORIYA_3912</name>
</gene>
<dbReference type="OrthoDB" id="6396789at2"/>
<feature type="transmembrane region" description="Helical" evidence="2">
    <location>
        <begin position="423"/>
        <end position="445"/>
    </location>
</feature>
<feature type="coiled-coil region" evidence="1">
    <location>
        <begin position="272"/>
        <end position="299"/>
    </location>
</feature>
<keyword evidence="1" id="KW-0175">Coiled coil</keyword>
<reference evidence="4" key="1">
    <citation type="submission" date="2018-05" db="EMBL/GenBank/DDBJ databases">
        <authorList>
            <person name="Cea G.-C."/>
            <person name="William W."/>
        </authorList>
    </citation>
    <scope>NUCLEOTIDE SEQUENCE [LARGE SCALE GENOMIC DNA]</scope>
    <source>
        <strain evidence="4">DB21MT 5</strain>
    </source>
</reference>
<keyword evidence="2" id="KW-1133">Transmembrane helix</keyword>
<organism evidence="3 4">
    <name type="scientific">Moritella yayanosii</name>
    <dbReference type="NCBI Taxonomy" id="69539"/>
    <lineage>
        <taxon>Bacteria</taxon>
        <taxon>Pseudomonadati</taxon>
        <taxon>Pseudomonadota</taxon>
        <taxon>Gammaproteobacteria</taxon>
        <taxon>Alteromonadales</taxon>
        <taxon>Moritellaceae</taxon>
        <taxon>Moritella</taxon>
    </lineage>
</organism>
<dbReference type="Proteomes" id="UP000250163">
    <property type="component" value="Chromosome MORIYA"/>
</dbReference>
<dbReference type="PANTHER" id="PTHR32309:SF31">
    <property type="entry name" value="CAPSULAR EXOPOLYSACCHARIDE FAMILY"/>
    <property type="match status" value="1"/>
</dbReference>
<keyword evidence="2" id="KW-0472">Membrane</keyword>
<proteinExistence type="predicted"/>
<accession>A0A330LTU0</accession>
<name>A0A330LTU0_9GAMM</name>
<evidence type="ECO:0000256" key="2">
    <source>
        <dbReference type="SAM" id="Phobius"/>
    </source>
</evidence>
<feature type="coiled-coil region" evidence="1">
    <location>
        <begin position="329"/>
        <end position="373"/>
    </location>
</feature>
<sequence>MALWIKLYQLYAILWRKRYYLLIPIITMPVIGYFVGRSIPESYHSHTSILLQESALLNPFLSELSQPFNIQSRFKAINILVKRKQVLLEVAQQVGLIIPDDSAWQQQQVVNKIRQSLKLSLTGAELIKIEMVWPDPRQLSIILDVVSEQFILRLIKPNQEQAITSQTFLAKQLNQQYKVLRQAEQNLFDFQLKNASIIPELYEARESTLVDINRSLENKAQELALFQSKLTLLTKILILTNPAAQFIDNKITQLETLKIQQLMLYTEQHSQVKSTNLKIARLQEQRQRLQSSIQSQQGLDLLLNRITRLTQQALTTQVTPLLLAQLDSYERYRNSIKKITLELKTLAKQQQYFQQNQAKYVTIELELQRLKREHDEKNTVYLELLTRHEMVSISNALGEFESATNIKIITRPFIPEQTINLPIISYILLGLLLGIIQGVAISVALSTTQDTLWDTSKIAHEMGLNIIARVPLISLASGR</sequence>
<dbReference type="InterPro" id="IPR050445">
    <property type="entry name" value="Bact_polysacc_biosynth/exp"/>
</dbReference>
<dbReference type="EMBL" id="LS483250">
    <property type="protein sequence ID" value="SQD80364.1"/>
    <property type="molecule type" value="Genomic_DNA"/>
</dbReference>
<evidence type="ECO:0000313" key="3">
    <source>
        <dbReference type="EMBL" id="SQD80364.1"/>
    </source>
</evidence>
<keyword evidence="2" id="KW-0812">Transmembrane</keyword>